<keyword evidence="2" id="KW-1185">Reference proteome</keyword>
<dbReference type="EMBL" id="JACXVP010000005">
    <property type="protein sequence ID" value="KAG5605273.1"/>
    <property type="molecule type" value="Genomic_DNA"/>
</dbReference>
<comment type="caution">
    <text evidence="1">The sequence shown here is derived from an EMBL/GenBank/DDBJ whole genome shotgun (WGS) entry which is preliminary data.</text>
</comment>
<gene>
    <name evidence="1" type="ORF">H5410_026765</name>
</gene>
<evidence type="ECO:0000313" key="1">
    <source>
        <dbReference type="EMBL" id="KAG5605273.1"/>
    </source>
</evidence>
<name>A0A9J5YXF7_SOLCO</name>
<dbReference type="OrthoDB" id="4482678at2759"/>
<accession>A0A9J5YXF7</accession>
<reference evidence="1 2" key="1">
    <citation type="submission" date="2020-09" db="EMBL/GenBank/DDBJ databases">
        <title>De no assembly of potato wild relative species, Solanum commersonii.</title>
        <authorList>
            <person name="Cho K."/>
        </authorList>
    </citation>
    <scope>NUCLEOTIDE SEQUENCE [LARGE SCALE GENOMIC DNA]</scope>
    <source>
        <strain evidence="1">LZ3.2</strain>
        <tissue evidence="1">Leaf</tissue>
    </source>
</reference>
<dbReference type="AlphaFoldDB" id="A0A9J5YXF7"/>
<dbReference type="Proteomes" id="UP000824120">
    <property type="component" value="Chromosome 5"/>
</dbReference>
<organism evidence="1 2">
    <name type="scientific">Solanum commersonii</name>
    <name type="common">Commerson's wild potato</name>
    <name type="synonym">Commerson's nightshade</name>
    <dbReference type="NCBI Taxonomy" id="4109"/>
    <lineage>
        <taxon>Eukaryota</taxon>
        <taxon>Viridiplantae</taxon>
        <taxon>Streptophyta</taxon>
        <taxon>Embryophyta</taxon>
        <taxon>Tracheophyta</taxon>
        <taxon>Spermatophyta</taxon>
        <taxon>Magnoliopsida</taxon>
        <taxon>eudicotyledons</taxon>
        <taxon>Gunneridae</taxon>
        <taxon>Pentapetalae</taxon>
        <taxon>asterids</taxon>
        <taxon>lamiids</taxon>
        <taxon>Solanales</taxon>
        <taxon>Solanaceae</taxon>
        <taxon>Solanoideae</taxon>
        <taxon>Solaneae</taxon>
        <taxon>Solanum</taxon>
    </lineage>
</organism>
<protein>
    <submittedName>
        <fullName evidence="1">Uncharacterized protein</fullName>
    </submittedName>
</protein>
<proteinExistence type="predicted"/>
<sequence length="76" mass="9289">MTTNIIESLNAMLIEEREYFITSIFNSIAKRFGELVRERHAYFLKSNENIRGQQSIHRVRRRFYFHREPIEKVMIL</sequence>
<evidence type="ECO:0000313" key="2">
    <source>
        <dbReference type="Proteomes" id="UP000824120"/>
    </source>
</evidence>